<evidence type="ECO:0000256" key="8">
    <source>
        <dbReference type="ARBA" id="ARBA00022729"/>
    </source>
</evidence>
<name>R0KB79_EXST2</name>
<dbReference type="eggNOG" id="ENOG502QR6D">
    <property type="taxonomic scope" value="Eukaryota"/>
</dbReference>
<dbReference type="Gene3D" id="3.40.50.200">
    <property type="entry name" value="Peptidase S8/S53 domain"/>
    <property type="match status" value="1"/>
</dbReference>
<comment type="function">
    <text evidence="2">Secreted tripeptidyl-peptidase which degrades proteins at acidic pHs and is involved in virulence.</text>
</comment>
<feature type="active site" description="Charge relay system" evidence="15">
    <location>
        <position position="288"/>
    </location>
</feature>
<gene>
    <name evidence="18" type="ORF">SETTUDRAFT_175288</name>
</gene>
<evidence type="ECO:0000256" key="3">
    <source>
        <dbReference type="ARBA" id="ARBA00004239"/>
    </source>
</evidence>
<sequence length="613" mass="66925">MKYNLLLAGLLAVGSGSAARTSHIEGEVVERLRSVPEGWTEVGAPHPDQKLRFRIAVRSADRELLDRALMEVSSPSHPRYGQHLKRHELKDLVKPRAESTSNVLRWLEQSGIESRDIQNDGEWINFYVPVKRAEQMMETTFKTYQSESRNDIKKIRSLGYSVPKHVRDDIDIIQPTTRFGEIRPEHSQVYSKEAVPVSALAVNATCNLRINPDCLAELYNFKNYEAKNASVTFGVSGFLEQYARFADLSQFLTRFVPKAAGTTFGVTSVKEGPFNQNSTADSVEANLDIQYTVGLVAPAIKTQFYTVPGRGPLVPDLDQPVADNSDNEPYLDYFTYLVGLEDDELPEVLSTSYGENEQSVPPAYAKKVCDLIGQLGTRGVSVIFSSGDTGPGSACQTNDGKNTTRLLPVFPASCPYVTSVGGTSGVSPEAAVDFSSGGFSELWPRPAYQDKAVPAYLEKLGNRWEGLYNPQGRGFPDVAAQGKAFQVYDKGRVVSVGGTSASAPVFASVIALLNNARMAAGMPSLGFLNPWIYEEGYKGLNDIVDGGSRGCTGRSIYTGLKAGFVPNASWNATEGWDPVTGHGTPDFEKLLKLTAMPKYVERRVRRGGLSGQA</sequence>
<feature type="binding site" evidence="15">
    <location>
        <position position="577"/>
    </location>
    <ligand>
        <name>Ca(2+)</name>
        <dbReference type="ChEBI" id="CHEBI:29108"/>
    </ligand>
</feature>
<evidence type="ECO:0000256" key="14">
    <source>
        <dbReference type="ARBA" id="ARBA00023180"/>
    </source>
</evidence>
<keyword evidence="13" id="KW-0865">Zymogen</keyword>
<dbReference type="AlphaFoldDB" id="R0KB79"/>
<evidence type="ECO:0000256" key="1">
    <source>
        <dbReference type="ARBA" id="ARBA00001910"/>
    </source>
</evidence>
<dbReference type="PROSITE" id="PS51695">
    <property type="entry name" value="SEDOLISIN"/>
    <property type="match status" value="1"/>
</dbReference>
<dbReference type="OrthoDB" id="409122at2759"/>
<feature type="active site" description="Charge relay system" evidence="15">
    <location>
        <position position="500"/>
    </location>
</feature>
<feature type="binding site" evidence="15">
    <location>
        <position position="542"/>
    </location>
    <ligand>
        <name>Ca(2+)</name>
        <dbReference type="ChEBI" id="CHEBI:29108"/>
    </ligand>
</feature>
<keyword evidence="19" id="KW-1185">Reference proteome</keyword>
<evidence type="ECO:0000256" key="10">
    <source>
        <dbReference type="ARBA" id="ARBA00022825"/>
    </source>
</evidence>
<dbReference type="GO" id="GO:0006508">
    <property type="term" value="P:proteolysis"/>
    <property type="evidence" value="ECO:0007669"/>
    <property type="project" value="UniProtKB-KW"/>
</dbReference>
<dbReference type="EC" id="3.4.14.10" evidence="4"/>
<organism evidence="18 19">
    <name type="scientific">Exserohilum turcicum (strain 28A)</name>
    <name type="common">Northern leaf blight fungus</name>
    <name type="synonym">Setosphaeria turcica</name>
    <dbReference type="NCBI Taxonomy" id="671987"/>
    <lineage>
        <taxon>Eukaryota</taxon>
        <taxon>Fungi</taxon>
        <taxon>Dikarya</taxon>
        <taxon>Ascomycota</taxon>
        <taxon>Pezizomycotina</taxon>
        <taxon>Dothideomycetes</taxon>
        <taxon>Pleosporomycetidae</taxon>
        <taxon>Pleosporales</taxon>
        <taxon>Pleosporineae</taxon>
        <taxon>Pleosporaceae</taxon>
        <taxon>Exserohilum</taxon>
    </lineage>
</organism>
<dbReference type="GO" id="GO:0005576">
    <property type="term" value="C:extracellular region"/>
    <property type="evidence" value="ECO:0007669"/>
    <property type="project" value="UniProtKB-SubCell"/>
</dbReference>
<evidence type="ECO:0000313" key="19">
    <source>
        <dbReference type="Proteomes" id="UP000016935"/>
    </source>
</evidence>
<evidence type="ECO:0000256" key="6">
    <source>
        <dbReference type="ARBA" id="ARBA00022670"/>
    </source>
</evidence>
<keyword evidence="10 15" id="KW-0720">Serine protease</keyword>
<dbReference type="InterPro" id="IPR050819">
    <property type="entry name" value="Tripeptidyl-peptidase_I"/>
</dbReference>
<dbReference type="SMART" id="SM00944">
    <property type="entry name" value="Pro-kuma_activ"/>
    <property type="match status" value="1"/>
</dbReference>
<evidence type="ECO:0000256" key="16">
    <source>
        <dbReference type="SAM" id="SignalP"/>
    </source>
</evidence>
<dbReference type="HOGENOM" id="CLU_013783_3_0_1"/>
<dbReference type="RefSeq" id="XP_008022075.1">
    <property type="nucleotide sequence ID" value="XM_008023884.1"/>
</dbReference>
<reference evidence="18 19" key="1">
    <citation type="journal article" date="2012" name="PLoS Pathog.">
        <title>Diverse lifestyles and strategies of plant pathogenesis encoded in the genomes of eighteen Dothideomycetes fungi.</title>
        <authorList>
            <person name="Ohm R.A."/>
            <person name="Feau N."/>
            <person name="Henrissat B."/>
            <person name="Schoch C.L."/>
            <person name="Horwitz B.A."/>
            <person name="Barry K.W."/>
            <person name="Condon B.J."/>
            <person name="Copeland A.C."/>
            <person name="Dhillon B."/>
            <person name="Glaser F."/>
            <person name="Hesse C.N."/>
            <person name="Kosti I."/>
            <person name="LaButti K."/>
            <person name="Lindquist E.A."/>
            <person name="Lucas S."/>
            <person name="Salamov A.A."/>
            <person name="Bradshaw R.E."/>
            <person name="Ciuffetti L."/>
            <person name="Hamelin R.C."/>
            <person name="Kema G.H.J."/>
            <person name="Lawrence C."/>
            <person name="Scott J.A."/>
            <person name="Spatafora J.W."/>
            <person name="Turgeon B.G."/>
            <person name="de Wit P.J.G.M."/>
            <person name="Zhong S."/>
            <person name="Goodwin S.B."/>
            <person name="Grigoriev I.V."/>
        </authorList>
    </citation>
    <scope>NUCLEOTIDE SEQUENCE [LARGE SCALE GENOMIC DNA]</scope>
    <source>
        <strain evidence="19">28A</strain>
    </source>
</reference>
<dbReference type="CDD" id="cd11377">
    <property type="entry name" value="Pro-peptidase_S53"/>
    <property type="match status" value="1"/>
</dbReference>
<keyword evidence="11 15" id="KW-0106">Calcium</keyword>
<keyword evidence="14" id="KW-0325">Glycoprotein</keyword>
<dbReference type="EMBL" id="KB908493">
    <property type="protein sequence ID" value="EOA90173.1"/>
    <property type="molecule type" value="Genomic_DNA"/>
</dbReference>
<dbReference type="Pfam" id="PF09286">
    <property type="entry name" value="Pro-kuma_activ"/>
    <property type="match status" value="1"/>
</dbReference>
<evidence type="ECO:0000256" key="7">
    <source>
        <dbReference type="ARBA" id="ARBA00022723"/>
    </source>
</evidence>
<dbReference type="GO" id="GO:0046872">
    <property type="term" value="F:metal ion binding"/>
    <property type="evidence" value="ECO:0007669"/>
    <property type="project" value="UniProtKB-UniRule"/>
</dbReference>
<dbReference type="STRING" id="671987.R0KB79"/>
<keyword evidence="7 15" id="KW-0479">Metal-binding</keyword>
<dbReference type="PANTHER" id="PTHR14218">
    <property type="entry name" value="PROTEASE S8 TRIPEPTIDYL PEPTIDASE I CLN2"/>
    <property type="match status" value="1"/>
</dbReference>
<keyword evidence="5" id="KW-0964">Secreted</keyword>
<dbReference type="GO" id="GO:0004252">
    <property type="term" value="F:serine-type endopeptidase activity"/>
    <property type="evidence" value="ECO:0007669"/>
    <property type="project" value="UniProtKB-UniRule"/>
</dbReference>
<dbReference type="Proteomes" id="UP000016935">
    <property type="component" value="Unassembled WGS sequence"/>
</dbReference>
<dbReference type="SUPFAM" id="SSF52743">
    <property type="entry name" value="Subtilisin-like"/>
    <property type="match status" value="1"/>
</dbReference>
<feature type="chain" id="PRO_5004343914" description="tripeptidyl-peptidase II" evidence="16">
    <location>
        <begin position="19"/>
        <end position="613"/>
    </location>
</feature>
<dbReference type="GeneID" id="19401386"/>
<dbReference type="CDD" id="cd04056">
    <property type="entry name" value="Peptidases_S53"/>
    <property type="match status" value="1"/>
</dbReference>
<evidence type="ECO:0000256" key="5">
    <source>
        <dbReference type="ARBA" id="ARBA00022525"/>
    </source>
</evidence>
<proteinExistence type="predicted"/>
<evidence type="ECO:0000313" key="18">
    <source>
        <dbReference type="EMBL" id="EOA90173.1"/>
    </source>
</evidence>
<dbReference type="InterPro" id="IPR015366">
    <property type="entry name" value="S53_propep"/>
</dbReference>
<keyword evidence="8 16" id="KW-0732">Signal</keyword>
<protein>
    <recommendedName>
        <fullName evidence="4">tripeptidyl-peptidase II</fullName>
        <ecNumber evidence="4">3.4.14.10</ecNumber>
    </recommendedName>
</protein>
<evidence type="ECO:0000256" key="13">
    <source>
        <dbReference type="ARBA" id="ARBA00023145"/>
    </source>
</evidence>
<keyword evidence="9 15" id="KW-0378">Hydrolase</keyword>
<dbReference type="PANTHER" id="PTHR14218:SF35">
    <property type="entry name" value="PEPTIDASE S53 DOMAIN-CONTAINING PROTEIN"/>
    <property type="match status" value="1"/>
</dbReference>
<evidence type="ECO:0000256" key="11">
    <source>
        <dbReference type="ARBA" id="ARBA00022837"/>
    </source>
</evidence>
<evidence type="ECO:0000256" key="9">
    <source>
        <dbReference type="ARBA" id="ARBA00022801"/>
    </source>
</evidence>
<feature type="active site" description="Charge relay system" evidence="15">
    <location>
        <position position="284"/>
    </location>
</feature>
<feature type="signal peptide" evidence="16">
    <location>
        <begin position="1"/>
        <end position="18"/>
    </location>
</feature>
<reference evidence="18 19" key="2">
    <citation type="journal article" date="2013" name="PLoS Genet.">
        <title>Comparative genome structure, secondary metabolite, and effector coding capacity across Cochliobolus pathogens.</title>
        <authorList>
            <person name="Condon B.J."/>
            <person name="Leng Y."/>
            <person name="Wu D."/>
            <person name="Bushley K.E."/>
            <person name="Ohm R.A."/>
            <person name="Otillar R."/>
            <person name="Martin J."/>
            <person name="Schackwitz W."/>
            <person name="Grimwood J."/>
            <person name="MohdZainudin N."/>
            <person name="Xue C."/>
            <person name="Wang R."/>
            <person name="Manning V.A."/>
            <person name="Dhillon B."/>
            <person name="Tu Z.J."/>
            <person name="Steffenson B.J."/>
            <person name="Salamov A."/>
            <person name="Sun H."/>
            <person name="Lowry S."/>
            <person name="LaButti K."/>
            <person name="Han J."/>
            <person name="Copeland A."/>
            <person name="Lindquist E."/>
            <person name="Barry K."/>
            <person name="Schmutz J."/>
            <person name="Baker S.E."/>
            <person name="Ciuffetti L.M."/>
            <person name="Grigoriev I.V."/>
            <person name="Zhong S."/>
            <person name="Turgeon B.G."/>
        </authorList>
    </citation>
    <scope>NUCLEOTIDE SEQUENCE [LARGE SCALE GENOMIC DNA]</scope>
    <source>
        <strain evidence="19">28A</strain>
    </source>
</reference>
<evidence type="ECO:0000256" key="2">
    <source>
        <dbReference type="ARBA" id="ARBA00002451"/>
    </source>
</evidence>
<feature type="binding site" evidence="15">
    <location>
        <position position="575"/>
    </location>
    <ligand>
        <name>Ca(2+)</name>
        <dbReference type="ChEBI" id="CHEBI:29108"/>
    </ligand>
</feature>
<dbReference type="Pfam" id="PF00082">
    <property type="entry name" value="Peptidase_S8"/>
    <property type="match status" value="1"/>
</dbReference>
<dbReference type="FunFam" id="3.40.50.200:FF:000015">
    <property type="entry name" value="Tripeptidyl peptidase A"/>
    <property type="match status" value="1"/>
</dbReference>
<feature type="binding site" evidence="15">
    <location>
        <position position="543"/>
    </location>
    <ligand>
        <name>Ca(2+)</name>
        <dbReference type="ChEBI" id="CHEBI:29108"/>
    </ligand>
</feature>
<comment type="catalytic activity">
    <reaction evidence="1">
        <text>Release of an N-terminal tripeptide from a polypeptide.</text>
        <dbReference type="EC" id="3.4.14.10"/>
    </reaction>
</comment>
<dbReference type="InterPro" id="IPR030400">
    <property type="entry name" value="Sedolisin_dom"/>
</dbReference>
<dbReference type="SUPFAM" id="SSF54897">
    <property type="entry name" value="Protease propeptides/inhibitors"/>
    <property type="match status" value="1"/>
</dbReference>
<accession>R0KB79</accession>
<feature type="domain" description="Peptidase S53" evidence="17">
    <location>
        <begin position="209"/>
        <end position="597"/>
    </location>
</feature>
<keyword evidence="12" id="KW-0843">Virulence</keyword>
<evidence type="ECO:0000256" key="12">
    <source>
        <dbReference type="ARBA" id="ARBA00023026"/>
    </source>
</evidence>
<keyword evidence="6 15" id="KW-0645">Protease</keyword>
<evidence type="ECO:0000256" key="4">
    <source>
        <dbReference type="ARBA" id="ARBA00012462"/>
    </source>
</evidence>
<comment type="cofactor">
    <cofactor evidence="15">
        <name>Ca(2+)</name>
        <dbReference type="ChEBI" id="CHEBI:29108"/>
    </cofactor>
    <text evidence="15">Binds 1 Ca(2+) ion per subunit.</text>
</comment>
<evidence type="ECO:0000256" key="15">
    <source>
        <dbReference type="PROSITE-ProRule" id="PRU01032"/>
    </source>
</evidence>
<dbReference type="GO" id="GO:0008240">
    <property type="term" value="F:tripeptidyl-peptidase activity"/>
    <property type="evidence" value="ECO:0007669"/>
    <property type="project" value="UniProtKB-EC"/>
</dbReference>
<evidence type="ECO:0000259" key="17">
    <source>
        <dbReference type="PROSITE" id="PS51695"/>
    </source>
</evidence>
<comment type="subcellular location">
    <subcellularLocation>
        <location evidence="3">Secreted</location>
        <location evidence="3">Extracellular space</location>
    </subcellularLocation>
</comment>
<dbReference type="InterPro" id="IPR000209">
    <property type="entry name" value="Peptidase_S8/S53_dom"/>
</dbReference>
<dbReference type="InterPro" id="IPR036852">
    <property type="entry name" value="Peptidase_S8/S53_dom_sf"/>
</dbReference>